<dbReference type="Proteomes" id="UP000198963">
    <property type="component" value="Chromosome I"/>
</dbReference>
<keyword evidence="2" id="KW-1185">Reference proteome</keyword>
<dbReference type="PANTHER" id="PTHR41913">
    <property type="entry name" value="DUF1684 DOMAIN-CONTAINING PROTEIN"/>
    <property type="match status" value="1"/>
</dbReference>
<evidence type="ECO:0000313" key="1">
    <source>
        <dbReference type="EMBL" id="SDS05377.1"/>
    </source>
</evidence>
<dbReference type="EMBL" id="LT629774">
    <property type="protein sequence ID" value="SDS05377.1"/>
    <property type="molecule type" value="Genomic_DNA"/>
</dbReference>
<evidence type="ECO:0008006" key="3">
    <source>
        <dbReference type="Google" id="ProtNLM"/>
    </source>
</evidence>
<dbReference type="RefSeq" id="WP_092444408.1">
    <property type="nucleotide sequence ID" value="NZ_JBLXAG010000003.1"/>
</dbReference>
<reference evidence="1 2" key="1">
    <citation type="submission" date="2016-10" db="EMBL/GenBank/DDBJ databases">
        <authorList>
            <person name="Varghese N."/>
            <person name="Submissions S."/>
        </authorList>
    </citation>
    <scope>NUCLEOTIDE SEQUENCE [LARGE SCALE GENOMIC DNA]</scope>
    <source>
        <strain evidence="1 2">RHA_55</strain>
    </source>
</reference>
<name>A0A1H1P2C6_9FLAO</name>
<proteinExistence type="predicted"/>
<protein>
    <recommendedName>
        <fullName evidence="3">DUF1684 domain-containing protein</fullName>
    </recommendedName>
</protein>
<dbReference type="PROSITE" id="PS51257">
    <property type="entry name" value="PROKAR_LIPOPROTEIN"/>
    <property type="match status" value="1"/>
</dbReference>
<dbReference type="InterPro" id="IPR012467">
    <property type="entry name" value="DUF1684"/>
</dbReference>
<accession>A0A1H1P2C6</accession>
<gene>
    <name evidence="1" type="ORF">SAMN04489797_0759</name>
</gene>
<dbReference type="AlphaFoldDB" id="A0A1H1P2C6"/>
<sequence length="199" mass="22858">MKNLVVYILVLFTFSCTENKKMIKGETPFQRKMNAEFKDASRSPLKSKDLKNFEGLDFFPYDSTYVVTATLKRTPDSKWFNMKTSTDRLSKERILGVLTFELKGQTYQLNAYQGEELMQTEGFENYLFLPFLDHTNGVSTYGGGRYIDLEIPEGDIIEIDFNSAYNPLCAYNEKYSCPIVPRANYVDMAVEAGVKAFKK</sequence>
<dbReference type="PANTHER" id="PTHR41913:SF1">
    <property type="entry name" value="DUF1684 DOMAIN-CONTAINING PROTEIN"/>
    <property type="match status" value="1"/>
</dbReference>
<dbReference type="Pfam" id="PF07920">
    <property type="entry name" value="DUF1684"/>
    <property type="match status" value="1"/>
</dbReference>
<evidence type="ECO:0000313" key="2">
    <source>
        <dbReference type="Proteomes" id="UP000198963"/>
    </source>
</evidence>
<organism evidence="1 2">
    <name type="scientific">Winogradskyella sediminis</name>
    <dbReference type="NCBI Taxonomy" id="1382466"/>
    <lineage>
        <taxon>Bacteria</taxon>
        <taxon>Pseudomonadati</taxon>
        <taxon>Bacteroidota</taxon>
        <taxon>Flavobacteriia</taxon>
        <taxon>Flavobacteriales</taxon>
        <taxon>Flavobacteriaceae</taxon>
        <taxon>Winogradskyella</taxon>
    </lineage>
</organism>